<dbReference type="InterPro" id="IPR051395">
    <property type="entry name" value="Cytochrome_c_Peroxidase/MauG"/>
</dbReference>
<dbReference type="InterPro" id="IPR036909">
    <property type="entry name" value="Cyt_c-like_dom_sf"/>
</dbReference>
<name>A0AAU6PFG0_9GAMM</name>
<dbReference type="SUPFAM" id="SSF46626">
    <property type="entry name" value="Cytochrome c"/>
    <property type="match status" value="1"/>
</dbReference>
<dbReference type="GO" id="GO:0020037">
    <property type="term" value="F:heme binding"/>
    <property type="evidence" value="ECO:0007669"/>
    <property type="project" value="InterPro"/>
</dbReference>
<dbReference type="AlphaFoldDB" id="A0AAU6PFG0"/>
<evidence type="ECO:0008006" key="2">
    <source>
        <dbReference type="Google" id="ProtNLM"/>
    </source>
</evidence>
<dbReference type="InterPro" id="IPR010538">
    <property type="entry name" value="DHOR"/>
</dbReference>
<evidence type="ECO:0000313" key="1">
    <source>
        <dbReference type="EMBL" id="WXT99724.1"/>
    </source>
</evidence>
<sequence length="331" mass="36759">MPRVFAVKVILSNEDKLILGKSFFDKPWVAFPASTTARDGLGPLFNQNACLVCHPKGGRSEQRVIKLGNPNTVYGTQINTKSTGSVPVEARVTIEYQTQTVQYANGDKVNLKKPVVKLDKLGYGAVNSGVSVRISPSLHGLSLLEKIPNKPKNRFNLTADEPSILSQVANAAHNDMGLTNLLYPNENCTQQQVKCLQAPKSKDLDLPIQRLEAITYFVQSLNGVSAVKPIKLFGSLGCSSCHTPSYKLEKRIIYPYSDLLLHNVGNQGEGNFRTAPLWRSKKAPNFWHDGRAETVEEAILWHQGEAQSAKEKFVNLSQNEREKLIKFIEEM</sequence>
<dbReference type="GO" id="GO:0009055">
    <property type="term" value="F:electron transfer activity"/>
    <property type="evidence" value="ECO:0007669"/>
    <property type="project" value="InterPro"/>
</dbReference>
<dbReference type="Gene3D" id="1.10.760.10">
    <property type="entry name" value="Cytochrome c-like domain"/>
    <property type="match status" value="1"/>
</dbReference>
<dbReference type="Pfam" id="PF06537">
    <property type="entry name" value="DHOR"/>
    <property type="match status" value="1"/>
</dbReference>
<dbReference type="GO" id="GO:0004130">
    <property type="term" value="F:cytochrome-c peroxidase activity"/>
    <property type="evidence" value="ECO:0007669"/>
    <property type="project" value="TreeGrafter"/>
</dbReference>
<gene>
    <name evidence="1" type="ORF">Ctma_0428</name>
</gene>
<dbReference type="PANTHER" id="PTHR30600:SF4">
    <property type="entry name" value="CYTOCHROME C DOMAIN-CONTAINING PROTEIN"/>
    <property type="match status" value="1"/>
</dbReference>
<accession>A0AAU6PFG0</accession>
<organism evidence="1">
    <name type="scientific">Catillopecten margaritatus gill symbiont</name>
    <dbReference type="NCBI Taxonomy" id="3083288"/>
    <lineage>
        <taxon>Bacteria</taxon>
        <taxon>Pseudomonadati</taxon>
        <taxon>Pseudomonadota</taxon>
        <taxon>Gammaproteobacteria</taxon>
        <taxon>sulfur-oxidizing symbionts</taxon>
    </lineage>
</organism>
<protein>
    <recommendedName>
        <fullName evidence="2">Cytochrome c domain-containing protein</fullName>
    </recommendedName>
</protein>
<dbReference type="PANTHER" id="PTHR30600">
    <property type="entry name" value="CYTOCHROME C PEROXIDASE-RELATED"/>
    <property type="match status" value="1"/>
</dbReference>
<proteinExistence type="predicted"/>
<dbReference type="EMBL" id="CP138327">
    <property type="protein sequence ID" value="WXT99724.1"/>
    <property type="molecule type" value="Genomic_DNA"/>
</dbReference>
<reference evidence="1" key="1">
    <citation type="submission" date="2023-10" db="EMBL/GenBank/DDBJ databases">
        <title>The first scallop-associated chemosynthetic bacterial symbiont.</title>
        <authorList>
            <person name="Lin Y.-T."/>
            <person name="Sun J."/>
            <person name="Ip J.C.-H."/>
            <person name="He X."/>
            <person name="Gao Z.-M."/>
            <person name="Perez M."/>
            <person name="Xu T."/>
            <person name="Qian P.-Y."/>
            <person name="Qiu J.-W."/>
        </authorList>
    </citation>
    <scope>NUCLEOTIDE SEQUENCE</scope>
    <source>
        <strain evidence="1">Gill1</strain>
    </source>
</reference>